<organism evidence="1 2">
    <name type="scientific">Plakobranchus ocellatus</name>
    <dbReference type="NCBI Taxonomy" id="259542"/>
    <lineage>
        <taxon>Eukaryota</taxon>
        <taxon>Metazoa</taxon>
        <taxon>Spiralia</taxon>
        <taxon>Lophotrochozoa</taxon>
        <taxon>Mollusca</taxon>
        <taxon>Gastropoda</taxon>
        <taxon>Heterobranchia</taxon>
        <taxon>Euthyneura</taxon>
        <taxon>Panpulmonata</taxon>
        <taxon>Sacoglossa</taxon>
        <taxon>Placobranchoidea</taxon>
        <taxon>Plakobranchidae</taxon>
        <taxon>Plakobranchus</taxon>
    </lineage>
</organism>
<evidence type="ECO:0000313" key="2">
    <source>
        <dbReference type="Proteomes" id="UP000735302"/>
    </source>
</evidence>
<dbReference type="EMBL" id="BLXT01003182">
    <property type="protein sequence ID" value="GFO00958.1"/>
    <property type="molecule type" value="Genomic_DNA"/>
</dbReference>
<proteinExistence type="predicted"/>
<reference evidence="1 2" key="1">
    <citation type="journal article" date="2021" name="Elife">
        <title>Chloroplast acquisition without the gene transfer in kleptoplastic sea slugs, Plakobranchus ocellatus.</title>
        <authorList>
            <person name="Maeda T."/>
            <person name="Takahashi S."/>
            <person name="Yoshida T."/>
            <person name="Shimamura S."/>
            <person name="Takaki Y."/>
            <person name="Nagai Y."/>
            <person name="Toyoda A."/>
            <person name="Suzuki Y."/>
            <person name="Arimoto A."/>
            <person name="Ishii H."/>
            <person name="Satoh N."/>
            <person name="Nishiyama T."/>
            <person name="Hasebe M."/>
            <person name="Maruyama T."/>
            <person name="Minagawa J."/>
            <person name="Obokata J."/>
            <person name="Shigenobu S."/>
        </authorList>
    </citation>
    <scope>NUCLEOTIDE SEQUENCE [LARGE SCALE GENOMIC DNA]</scope>
</reference>
<evidence type="ECO:0000313" key="1">
    <source>
        <dbReference type="EMBL" id="GFO00958.1"/>
    </source>
</evidence>
<keyword evidence="2" id="KW-1185">Reference proteome</keyword>
<dbReference type="AlphaFoldDB" id="A0AAV4A2V7"/>
<dbReference type="Proteomes" id="UP000735302">
    <property type="component" value="Unassembled WGS sequence"/>
</dbReference>
<gene>
    <name evidence="1" type="ORF">PoB_002746300</name>
</gene>
<accession>A0AAV4A2V7</accession>
<sequence length="118" mass="13408">MRRQWRNVLEAWKRSTITVSIYGRFDAFPGFLNCLRQQLQTEAGRNTNLISRFRATGLHRPFNPCKVLNKPPPSKNEALTADTSSAAVYDAVLDVLATMRVGRNYAQGSTSFRERAFL</sequence>
<comment type="caution">
    <text evidence="1">The sequence shown here is derived from an EMBL/GenBank/DDBJ whole genome shotgun (WGS) entry which is preliminary data.</text>
</comment>
<name>A0AAV4A2V7_9GAST</name>
<protein>
    <submittedName>
        <fullName evidence="1">Pogo transposable element with krab domain</fullName>
    </submittedName>
</protein>